<keyword evidence="1" id="KW-0479">Metal-binding</keyword>
<evidence type="ECO:0000259" key="2">
    <source>
        <dbReference type="Pfam" id="PF03328"/>
    </source>
</evidence>
<evidence type="ECO:0000256" key="1">
    <source>
        <dbReference type="ARBA" id="ARBA00022723"/>
    </source>
</evidence>
<dbReference type="RefSeq" id="WP_267223292.1">
    <property type="nucleotide sequence ID" value="NZ_JAPCWC010000021.1"/>
</dbReference>
<reference evidence="3 4" key="1">
    <citation type="submission" date="2024-09" db="EMBL/GenBank/DDBJ databases">
        <authorList>
            <person name="Sun Q."/>
            <person name="Mori K."/>
        </authorList>
    </citation>
    <scope>NUCLEOTIDE SEQUENCE [LARGE SCALE GENOMIC DNA]</scope>
    <source>
        <strain evidence="3 4">CICC 11035S</strain>
    </source>
</reference>
<protein>
    <submittedName>
        <fullName evidence="3">Aldolase/citrate lyase family protein</fullName>
    </submittedName>
</protein>
<dbReference type="Gene3D" id="3.20.20.60">
    <property type="entry name" value="Phosphoenolpyruvate-binding domains"/>
    <property type="match status" value="1"/>
</dbReference>
<proteinExistence type="predicted"/>
<name>A0ABV6S3Y2_9SPHN</name>
<dbReference type="GO" id="GO:0016829">
    <property type="term" value="F:lyase activity"/>
    <property type="evidence" value="ECO:0007669"/>
    <property type="project" value="UniProtKB-KW"/>
</dbReference>
<feature type="domain" description="HpcH/HpaI aldolase/citrate lyase" evidence="2">
    <location>
        <begin position="62"/>
        <end position="173"/>
    </location>
</feature>
<evidence type="ECO:0000313" key="3">
    <source>
        <dbReference type="EMBL" id="MFC0683947.1"/>
    </source>
</evidence>
<sequence>MNQTERAMFETLKAARDHGVIAVKAEFEAEGTRSDELLRLLEIARRADLGVGLKIGGCEAVRDLIEARQFGVDYVIAPMVETPYALSKYVAAKDKVFARDEQADTRFLFNVETRYAFGHLDEIGAKAEVGRVGMVFGRVDFAGSMGFKRDFVNSDEMTRYVVEVAEEARRRGVELVVGGGVNPEAIEPLRRVREVRLDRFETRKVIFDAAVLDGRDAARGMELAIAFELDWLRNKRDFYGMIAGEDLSRIAMMEARQAAIPDEAQAVHVAGTHTGPLVAPRSAVA</sequence>
<keyword evidence="3" id="KW-0456">Lyase</keyword>
<accession>A0ABV6S3Y2</accession>
<dbReference type="EMBL" id="JBHLTM010000019">
    <property type="protein sequence ID" value="MFC0683947.1"/>
    <property type="molecule type" value="Genomic_DNA"/>
</dbReference>
<dbReference type="Proteomes" id="UP001589858">
    <property type="component" value="Unassembled WGS sequence"/>
</dbReference>
<gene>
    <name evidence="3" type="ORF">ACFFF8_05020</name>
</gene>
<dbReference type="InterPro" id="IPR015813">
    <property type="entry name" value="Pyrv/PenolPyrv_kinase-like_dom"/>
</dbReference>
<evidence type="ECO:0000313" key="4">
    <source>
        <dbReference type="Proteomes" id="UP001589858"/>
    </source>
</evidence>
<dbReference type="InterPro" id="IPR005000">
    <property type="entry name" value="Aldolase/citrate-lyase_domain"/>
</dbReference>
<dbReference type="Pfam" id="PF03328">
    <property type="entry name" value="HpcH_HpaI"/>
    <property type="match status" value="1"/>
</dbReference>
<comment type="caution">
    <text evidence="3">The sequence shown here is derived from an EMBL/GenBank/DDBJ whole genome shotgun (WGS) entry which is preliminary data.</text>
</comment>
<dbReference type="InterPro" id="IPR040442">
    <property type="entry name" value="Pyrv_kinase-like_dom_sf"/>
</dbReference>
<dbReference type="SUPFAM" id="SSF51621">
    <property type="entry name" value="Phosphoenolpyruvate/pyruvate domain"/>
    <property type="match status" value="1"/>
</dbReference>
<keyword evidence="4" id="KW-1185">Reference proteome</keyword>
<organism evidence="3 4">
    <name type="scientific">Novosphingobium clariflavum</name>
    <dbReference type="NCBI Taxonomy" id="2029884"/>
    <lineage>
        <taxon>Bacteria</taxon>
        <taxon>Pseudomonadati</taxon>
        <taxon>Pseudomonadota</taxon>
        <taxon>Alphaproteobacteria</taxon>
        <taxon>Sphingomonadales</taxon>
        <taxon>Sphingomonadaceae</taxon>
        <taxon>Novosphingobium</taxon>
    </lineage>
</organism>